<dbReference type="Proteomes" id="UP001595937">
    <property type="component" value="Unassembled WGS sequence"/>
</dbReference>
<name>A0ABW0FCX1_9MICO</name>
<accession>A0ABW0FCX1</accession>
<sequence length="232" mass="24087">MTALATGRFADVPLVLLDLDGTIVDSGPGILEALSHAFARCGEPLPPPAVLRTFIGPPLEDSFCGTLGLGRERAEQLRIAYSAYYQQHGLLSAVPYPGMPELIGALVAEGRTVAVATNKPETSARTLLAHQGLAEAFALIGGTDRAAGREGKAAVIGSVLERLGATADRRTPSGIDVVPAVMIGDRLHDAEGAAEHALPTVLVDWGYGGVVERAVDLPRAHSVEALGAMLRG</sequence>
<protein>
    <submittedName>
        <fullName evidence="1">HAD hydrolase-like protein</fullName>
    </submittedName>
</protein>
<organism evidence="1 2">
    <name type="scientific">Brachybacterium tyrofermentans</name>
    <dbReference type="NCBI Taxonomy" id="47848"/>
    <lineage>
        <taxon>Bacteria</taxon>
        <taxon>Bacillati</taxon>
        <taxon>Actinomycetota</taxon>
        <taxon>Actinomycetes</taxon>
        <taxon>Micrococcales</taxon>
        <taxon>Dermabacteraceae</taxon>
        <taxon>Brachybacterium</taxon>
    </lineage>
</organism>
<dbReference type="InterPro" id="IPR050155">
    <property type="entry name" value="HAD-like_hydrolase_sf"/>
</dbReference>
<dbReference type="SFLD" id="SFLDS00003">
    <property type="entry name" value="Haloacid_Dehalogenase"/>
    <property type="match status" value="1"/>
</dbReference>
<reference evidence="2" key="1">
    <citation type="journal article" date="2019" name="Int. J. Syst. Evol. Microbiol.">
        <title>The Global Catalogue of Microorganisms (GCM) 10K type strain sequencing project: providing services to taxonomists for standard genome sequencing and annotation.</title>
        <authorList>
            <consortium name="The Broad Institute Genomics Platform"/>
            <consortium name="The Broad Institute Genome Sequencing Center for Infectious Disease"/>
            <person name="Wu L."/>
            <person name="Ma J."/>
        </authorList>
    </citation>
    <scope>NUCLEOTIDE SEQUENCE [LARGE SCALE GENOMIC DNA]</scope>
    <source>
        <strain evidence="2">CGMCC 1.16455</strain>
    </source>
</reference>
<dbReference type="Pfam" id="PF13419">
    <property type="entry name" value="HAD_2"/>
    <property type="match status" value="1"/>
</dbReference>
<dbReference type="PANTHER" id="PTHR43434">
    <property type="entry name" value="PHOSPHOGLYCOLATE PHOSPHATASE"/>
    <property type="match status" value="1"/>
</dbReference>
<dbReference type="SFLD" id="SFLDG01129">
    <property type="entry name" value="C1.5:_HAD__Beta-PGM__Phosphata"/>
    <property type="match status" value="1"/>
</dbReference>
<dbReference type="Gene3D" id="1.10.150.240">
    <property type="entry name" value="Putative phosphatase, domain 2"/>
    <property type="match status" value="1"/>
</dbReference>
<dbReference type="PANTHER" id="PTHR43434:SF20">
    <property type="entry name" value="5'-NUCLEOTIDASE"/>
    <property type="match status" value="1"/>
</dbReference>
<comment type="caution">
    <text evidence="1">The sequence shown here is derived from an EMBL/GenBank/DDBJ whole genome shotgun (WGS) entry which is preliminary data.</text>
</comment>
<evidence type="ECO:0000313" key="2">
    <source>
        <dbReference type="Proteomes" id="UP001595937"/>
    </source>
</evidence>
<dbReference type="InterPro" id="IPR036412">
    <property type="entry name" value="HAD-like_sf"/>
</dbReference>
<keyword evidence="2" id="KW-1185">Reference proteome</keyword>
<gene>
    <name evidence="1" type="ORF">ACFPK8_02895</name>
</gene>
<dbReference type="InterPro" id="IPR023214">
    <property type="entry name" value="HAD_sf"/>
</dbReference>
<dbReference type="InterPro" id="IPR023198">
    <property type="entry name" value="PGP-like_dom2"/>
</dbReference>
<proteinExistence type="predicted"/>
<evidence type="ECO:0000313" key="1">
    <source>
        <dbReference type="EMBL" id="MFC5296445.1"/>
    </source>
</evidence>
<dbReference type="EMBL" id="JBHSLN010000012">
    <property type="protein sequence ID" value="MFC5296445.1"/>
    <property type="molecule type" value="Genomic_DNA"/>
</dbReference>
<dbReference type="GeneID" id="303298319"/>
<dbReference type="RefSeq" id="WP_343925366.1">
    <property type="nucleotide sequence ID" value="NZ_BAAAIR010000046.1"/>
</dbReference>
<dbReference type="SUPFAM" id="SSF56784">
    <property type="entry name" value="HAD-like"/>
    <property type="match status" value="1"/>
</dbReference>
<dbReference type="Gene3D" id="3.40.50.1000">
    <property type="entry name" value="HAD superfamily/HAD-like"/>
    <property type="match status" value="1"/>
</dbReference>
<dbReference type="InterPro" id="IPR041492">
    <property type="entry name" value="HAD_2"/>
</dbReference>